<dbReference type="PROSITE" id="PS00099">
    <property type="entry name" value="THIOLASE_3"/>
    <property type="match status" value="1"/>
</dbReference>
<evidence type="ECO:0000256" key="4">
    <source>
        <dbReference type="ARBA" id="ARBA00023315"/>
    </source>
</evidence>
<dbReference type="InterPro" id="IPR002155">
    <property type="entry name" value="Thiolase"/>
</dbReference>
<dbReference type="InterPro" id="IPR020617">
    <property type="entry name" value="Thiolase_C"/>
</dbReference>
<dbReference type="Pfam" id="PF00108">
    <property type="entry name" value="Thiolase_N"/>
    <property type="match status" value="1"/>
</dbReference>
<dbReference type="CDD" id="cd00751">
    <property type="entry name" value="thiolase"/>
    <property type="match status" value="1"/>
</dbReference>
<dbReference type="PIRSF" id="PIRSF000429">
    <property type="entry name" value="Ac-CoA_Ac_transf"/>
    <property type="match status" value="1"/>
</dbReference>
<keyword evidence="4 7" id="KW-0012">Acyltransferase</keyword>
<dbReference type="PROSITE" id="PS00737">
    <property type="entry name" value="THIOLASE_2"/>
    <property type="match status" value="1"/>
</dbReference>
<organism evidence="10 11">
    <name type="scientific">Tetzosporium hominis</name>
    <dbReference type="NCBI Taxonomy" id="2020506"/>
    <lineage>
        <taxon>Bacteria</taxon>
        <taxon>Bacillati</taxon>
        <taxon>Bacillota</taxon>
        <taxon>Bacilli</taxon>
        <taxon>Bacillales</taxon>
        <taxon>Caryophanaceae</taxon>
        <taxon>Tetzosporium</taxon>
    </lineage>
</organism>
<feature type="active site" description="Proton acceptor" evidence="6">
    <location>
        <position position="349"/>
    </location>
</feature>
<dbReference type="RefSeq" id="WP_094942786.1">
    <property type="nucleotide sequence ID" value="NZ_NOKQ01000204.1"/>
</dbReference>
<feature type="active site" description="Acyl-thioester intermediate" evidence="6">
    <location>
        <position position="89"/>
    </location>
</feature>
<dbReference type="PANTHER" id="PTHR18919">
    <property type="entry name" value="ACETYL-COA C-ACYLTRANSFERASE"/>
    <property type="match status" value="1"/>
</dbReference>
<evidence type="ECO:0000313" key="10">
    <source>
        <dbReference type="EMBL" id="OZS78132.1"/>
    </source>
</evidence>
<dbReference type="InterPro" id="IPR020613">
    <property type="entry name" value="Thiolase_CS"/>
</dbReference>
<evidence type="ECO:0000256" key="1">
    <source>
        <dbReference type="ARBA" id="ARBA00010982"/>
    </source>
</evidence>
<dbReference type="OrthoDB" id="2774224at2"/>
<feature type="domain" description="Thiolase C-terminal" evidence="9">
    <location>
        <begin position="270"/>
        <end position="391"/>
    </location>
</feature>
<dbReference type="InterPro" id="IPR020616">
    <property type="entry name" value="Thiolase_N"/>
</dbReference>
<evidence type="ECO:0000313" key="11">
    <source>
        <dbReference type="Proteomes" id="UP000217065"/>
    </source>
</evidence>
<dbReference type="SUPFAM" id="SSF53901">
    <property type="entry name" value="Thiolase-like"/>
    <property type="match status" value="2"/>
</dbReference>
<dbReference type="InterPro" id="IPR020610">
    <property type="entry name" value="Thiolase_AS"/>
</dbReference>
<gene>
    <name evidence="10" type="ORF">CF394_07825</name>
</gene>
<feature type="active site" description="Proton acceptor" evidence="6">
    <location>
        <position position="379"/>
    </location>
</feature>
<dbReference type="AlphaFoldDB" id="A0A264W3H5"/>
<keyword evidence="3 7" id="KW-0808">Transferase</keyword>
<dbReference type="NCBIfam" id="TIGR01930">
    <property type="entry name" value="AcCoA-C-Actrans"/>
    <property type="match status" value="1"/>
</dbReference>
<evidence type="ECO:0000256" key="7">
    <source>
        <dbReference type="RuleBase" id="RU003557"/>
    </source>
</evidence>
<evidence type="ECO:0000256" key="2">
    <source>
        <dbReference type="ARBA" id="ARBA00012705"/>
    </source>
</evidence>
<dbReference type="GO" id="GO:0006635">
    <property type="term" value="P:fatty acid beta-oxidation"/>
    <property type="evidence" value="ECO:0007669"/>
    <property type="project" value="TreeGrafter"/>
</dbReference>
<dbReference type="Gene3D" id="3.40.47.10">
    <property type="match status" value="2"/>
</dbReference>
<sequence>MKEVYILDGARTAFTAFGGSFSTIQADELGKVTAEEAMKRSGVTPEQIDHVVYGNVIHSHTNAAYLARHIGLKAGVPKEVPALTLNRLCGSGTQAVVSSAQMIQLGEAEIVLAGGAENMSMAPYANFSSRFHQAKLGPMKFEDMLLSTLTDDYTGNGMGMTAEKLSEMYDISRDEQDAFSALSHERAAAARESGRFGKEIVPFEMATRKGTLVVDKDEHIKPETTAETLGKLRPSFKKDGTVTAGNASGINDGAASLVIASKNAVDRHGLKPMARIVSWGISGVDPEIMGIGPVPAIKQALDRAGMSLEQIDLFEVNEAFAAQYLAVEKELGLDREKTNVNGGAIALGHPVGTSGARIVLSLAYELKERGLRYGVASLCIGGGQGIALVIESV</sequence>
<evidence type="ECO:0000256" key="3">
    <source>
        <dbReference type="ARBA" id="ARBA00022679"/>
    </source>
</evidence>
<accession>A0A264W3H5</accession>
<dbReference type="Pfam" id="PF02803">
    <property type="entry name" value="Thiolase_C"/>
    <property type="match status" value="1"/>
</dbReference>
<proteinExistence type="inferred from homology"/>
<reference evidence="10 11" key="1">
    <citation type="submission" date="2017-07" db="EMBL/GenBank/DDBJ databases">
        <title>Tetzosporium hominis gen.nov. sp.nov.</title>
        <authorList>
            <person name="Tetz G."/>
            <person name="Tetz V."/>
        </authorList>
    </citation>
    <scope>NUCLEOTIDE SEQUENCE [LARGE SCALE GENOMIC DNA]</scope>
    <source>
        <strain evidence="10 11">VT-49</strain>
    </source>
</reference>
<dbReference type="Proteomes" id="UP000217065">
    <property type="component" value="Unassembled WGS sequence"/>
</dbReference>
<evidence type="ECO:0000256" key="6">
    <source>
        <dbReference type="PIRSR" id="PIRSR000429-1"/>
    </source>
</evidence>
<comment type="similarity">
    <text evidence="1 7">Belongs to the thiolase-like superfamily. Thiolase family.</text>
</comment>
<evidence type="ECO:0000256" key="5">
    <source>
        <dbReference type="ARBA" id="ARBA00030755"/>
    </source>
</evidence>
<dbReference type="PANTHER" id="PTHR18919:SF107">
    <property type="entry name" value="ACETYL-COA ACETYLTRANSFERASE, CYTOSOLIC"/>
    <property type="match status" value="1"/>
</dbReference>
<dbReference type="GO" id="GO:0003985">
    <property type="term" value="F:acetyl-CoA C-acetyltransferase activity"/>
    <property type="evidence" value="ECO:0007669"/>
    <property type="project" value="UniProtKB-EC"/>
</dbReference>
<keyword evidence="11" id="KW-1185">Reference proteome</keyword>
<name>A0A264W3H5_9BACL</name>
<evidence type="ECO:0000259" key="9">
    <source>
        <dbReference type="Pfam" id="PF02803"/>
    </source>
</evidence>
<comment type="caution">
    <text evidence="10">The sequence shown here is derived from an EMBL/GenBank/DDBJ whole genome shotgun (WGS) entry which is preliminary data.</text>
</comment>
<evidence type="ECO:0000259" key="8">
    <source>
        <dbReference type="Pfam" id="PF00108"/>
    </source>
</evidence>
<feature type="domain" description="Thiolase N-terminal" evidence="8">
    <location>
        <begin position="4"/>
        <end position="262"/>
    </location>
</feature>
<dbReference type="InterPro" id="IPR016039">
    <property type="entry name" value="Thiolase-like"/>
</dbReference>
<dbReference type="EMBL" id="NOKQ01000204">
    <property type="protein sequence ID" value="OZS78132.1"/>
    <property type="molecule type" value="Genomic_DNA"/>
</dbReference>
<dbReference type="EC" id="2.3.1.9" evidence="2"/>
<dbReference type="FunFam" id="3.40.47.10:FF:000010">
    <property type="entry name" value="Acetyl-CoA acetyltransferase (Thiolase)"/>
    <property type="match status" value="1"/>
</dbReference>
<protein>
    <recommendedName>
        <fullName evidence="2">acetyl-CoA C-acetyltransferase</fullName>
        <ecNumber evidence="2">2.3.1.9</ecNumber>
    </recommendedName>
    <alternativeName>
        <fullName evidence="5">Acetoacetyl-CoA thiolase</fullName>
    </alternativeName>
</protein>